<dbReference type="EMBL" id="LAZR01000148">
    <property type="protein sequence ID" value="KKN86407.1"/>
    <property type="molecule type" value="Genomic_DNA"/>
</dbReference>
<gene>
    <name evidence="1" type="ORF">LCGC14_0269620</name>
</gene>
<name>A0A0F9UGD1_9ZZZZ</name>
<dbReference type="AlphaFoldDB" id="A0A0F9UGD1"/>
<reference evidence="1" key="1">
    <citation type="journal article" date="2015" name="Nature">
        <title>Complex archaea that bridge the gap between prokaryotes and eukaryotes.</title>
        <authorList>
            <person name="Spang A."/>
            <person name="Saw J.H."/>
            <person name="Jorgensen S.L."/>
            <person name="Zaremba-Niedzwiedzka K."/>
            <person name="Martijn J."/>
            <person name="Lind A.E."/>
            <person name="van Eijk R."/>
            <person name="Schleper C."/>
            <person name="Guy L."/>
            <person name="Ettema T.J."/>
        </authorList>
    </citation>
    <scope>NUCLEOTIDE SEQUENCE</scope>
</reference>
<organism evidence="1">
    <name type="scientific">marine sediment metagenome</name>
    <dbReference type="NCBI Taxonomy" id="412755"/>
    <lineage>
        <taxon>unclassified sequences</taxon>
        <taxon>metagenomes</taxon>
        <taxon>ecological metagenomes</taxon>
    </lineage>
</organism>
<protein>
    <submittedName>
        <fullName evidence="1">Uncharacterized protein</fullName>
    </submittedName>
</protein>
<proteinExistence type="predicted"/>
<accession>A0A0F9UGD1</accession>
<evidence type="ECO:0000313" key="1">
    <source>
        <dbReference type="EMBL" id="KKN86407.1"/>
    </source>
</evidence>
<sequence>MPDGLAMGVTSVNDMYDELRSRGIEPVRKDPRPGKSVVVITPATVKLWMNPVKPMPYLIRYVGVAEGERLIEQLLRRIARPDDPITHLLIAPTVLD</sequence>
<comment type="caution">
    <text evidence="1">The sequence shown here is derived from an EMBL/GenBank/DDBJ whole genome shotgun (WGS) entry which is preliminary data.</text>
</comment>